<name>A0A4Z1AJU2_9LEPT</name>
<dbReference type="CDD" id="cd02972">
    <property type="entry name" value="DsbA_family"/>
    <property type="match status" value="1"/>
</dbReference>
<comment type="caution">
    <text evidence="2">The sequence shown here is derived from an EMBL/GenBank/DDBJ whole genome shotgun (WGS) entry which is preliminary data.</text>
</comment>
<feature type="domain" description="Thioredoxin-like fold" evidence="1">
    <location>
        <begin position="139"/>
        <end position="298"/>
    </location>
</feature>
<dbReference type="AlphaFoldDB" id="A0A4Z1AJU2"/>
<dbReference type="EMBL" id="RQGP01000006">
    <property type="protein sequence ID" value="TGL96700.1"/>
    <property type="molecule type" value="Genomic_DNA"/>
</dbReference>
<gene>
    <name evidence="2" type="ORF">EHQ69_00210</name>
</gene>
<dbReference type="Pfam" id="PF13462">
    <property type="entry name" value="Thioredoxin_4"/>
    <property type="match status" value="1"/>
</dbReference>
<protein>
    <submittedName>
        <fullName evidence="2">Oxidoreductase</fullName>
    </submittedName>
</protein>
<dbReference type="Gene3D" id="3.40.30.10">
    <property type="entry name" value="Glutaredoxin"/>
    <property type="match status" value="1"/>
</dbReference>
<organism evidence="2 3">
    <name type="scientific">Leptospira congkakensis</name>
    <dbReference type="NCBI Taxonomy" id="2484932"/>
    <lineage>
        <taxon>Bacteria</taxon>
        <taxon>Pseudomonadati</taxon>
        <taxon>Spirochaetota</taxon>
        <taxon>Spirochaetia</taxon>
        <taxon>Leptospirales</taxon>
        <taxon>Leptospiraceae</taxon>
        <taxon>Leptospira</taxon>
    </lineage>
</organism>
<dbReference type="InterPro" id="IPR036249">
    <property type="entry name" value="Thioredoxin-like_sf"/>
</dbReference>
<evidence type="ECO:0000313" key="3">
    <source>
        <dbReference type="Proteomes" id="UP000298263"/>
    </source>
</evidence>
<dbReference type="RefSeq" id="WP_135584448.1">
    <property type="nucleotide sequence ID" value="NZ_RQGO01000018.1"/>
</dbReference>
<dbReference type="OrthoDB" id="322097at2"/>
<reference evidence="2" key="1">
    <citation type="journal article" date="2019" name="PLoS Negl. Trop. Dis.">
        <title>Revisiting the worldwide diversity of Leptospira species in the environment.</title>
        <authorList>
            <person name="Vincent A.T."/>
            <person name="Schiettekatte O."/>
            <person name="Bourhy P."/>
            <person name="Veyrier F.J."/>
            <person name="Picardeau M."/>
        </authorList>
    </citation>
    <scope>NUCLEOTIDE SEQUENCE [LARGE SCALE GENOMIC DNA]</scope>
    <source>
        <strain evidence="2">201702422</strain>
    </source>
</reference>
<proteinExistence type="predicted"/>
<dbReference type="Proteomes" id="UP000298263">
    <property type="component" value="Unassembled WGS sequence"/>
</dbReference>
<dbReference type="SUPFAM" id="SSF52833">
    <property type="entry name" value="Thioredoxin-like"/>
    <property type="match status" value="1"/>
</dbReference>
<evidence type="ECO:0000259" key="1">
    <source>
        <dbReference type="Pfam" id="PF13462"/>
    </source>
</evidence>
<dbReference type="InterPro" id="IPR012336">
    <property type="entry name" value="Thioredoxin-like_fold"/>
</dbReference>
<accession>A0A4Z1AJU2</accession>
<sequence>MPFIFFIILFFSCEESPRKDVFLPESLPSEETIKLSLSSDSHLAKLQSVAKSEGRTLTAWKERERSLVTDEEISKFWTLEKKSLPREVSDTDSIDRLRESIRIRIVWSRIFHRAGVQWKEKSFEIGRNELLKKISIKNSPKFGSLDAKWVIVEWSDYLCNFCRDTFPHTQNILKKYKSQILYVHKDFPLDSDSEEGLLPLAMGRCLWKRDSKNFPLHMQLLYGNSKKITRNENIKVAEWESLTECQSKELKSKYFALVKDDLKEAAAFGVSSVPTFWVNGRWIVGGLNAETWERVLKDTMSP</sequence>
<evidence type="ECO:0000313" key="2">
    <source>
        <dbReference type="EMBL" id="TGL96700.1"/>
    </source>
</evidence>
<keyword evidence="3" id="KW-1185">Reference proteome</keyword>